<dbReference type="AlphaFoldDB" id="A0A1F8EJZ8"/>
<dbReference type="EMBL" id="MGJD01000016">
    <property type="protein sequence ID" value="OGN00680.1"/>
    <property type="molecule type" value="Genomic_DNA"/>
</dbReference>
<name>A0A1F8EJZ8_9BACT</name>
<evidence type="ECO:0000313" key="1">
    <source>
        <dbReference type="EMBL" id="OGN00680.1"/>
    </source>
</evidence>
<proteinExistence type="predicted"/>
<comment type="caution">
    <text evidence="1">The sequence shown here is derived from an EMBL/GenBank/DDBJ whole genome shotgun (WGS) entry which is preliminary data.</text>
</comment>
<protein>
    <submittedName>
        <fullName evidence="1">Uncharacterized protein</fullName>
    </submittedName>
</protein>
<reference evidence="1 2" key="1">
    <citation type="journal article" date="2016" name="Nat. Commun.">
        <title>Thousands of microbial genomes shed light on interconnected biogeochemical processes in an aquifer system.</title>
        <authorList>
            <person name="Anantharaman K."/>
            <person name="Brown C.T."/>
            <person name="Hug L.A."/>
            <person name="Sharon I."/>
            <person name="Castelle C.J."/>
            <person name="Probst A.J."/>
            <person name="Thomas B.C."/>
            <person name="Singh A."/>
            <person name="Wilkins M.J."/>
            <person name="Karaoz U."/>
            <person name="Brodie E.L."/>
            <person name="Williams K.H."/>
            <person name="Hubbard S.S."/>
            <person name="Banfield J.F."/>
        </authorList>
    </citation>
    <scope>NUCLEOTIDE SEQUENCE [LARGE SCALE GENOMIC DNA]</scope>
</reference>
<organism evidence="1 2">
    <name type="scientific">Candidatus Yanofskybacteria bacterium RIFCSPHIGHO2_01_FULL_41_53</name>
    <dbReference type="NCBI Taxonomy" id="1802663"/>
    <lineage>
        <taxon>Bacteria</taxon>
        <taxon>Candidatus Yanofskyibacteriota</taxon>
    </lineage>
</organism>
<gene>
    <name evidence="1" type="ORF">A2650_04000</name>
</gene>
<accession>A0A1F8EJZ8</accession>
<sequence length="95" mass="10045">MKKLILTVSNDKINPMNKENIGKIVLGVAGLTAIVKGQLSLIKEPVVHPNVVVKAVDDIGIPEVRLVVSNFQSSVTTQFSIGIIPVIIDTGSLTG</sequence>
<evidence type="ECO:0000313" key="2">
    <source>
        <dbReference type="Proteomes" id="UP000177117"/>
    </source>
</evidence>
<dbReference type="Proteomes" id="UP000177117">
    <property type="component" value="Unassembled WGS sequence"/>
</dbReference>